<keyword evidence="2" id="KW-1185">Reference proteome</keyword>
<dbReference type="Gene3D" id="1.10.274.110">
    <property type="match status" value="1"/>
</dbReference>
<dbReference type="InterPro" id="IPR038500">
    <property type="entry name" value="Antitermination_sf"/>
</dbReference>
<gene>
    <name evidence="1" type="ORF">ACFPEN_20855</name>
</gene>
<reference evidence="2" key="1">
    <citation type="journal article" date="2019" name="Int. J. Syst. Evol. Microbiol.">
        <title>The Global Catalogue of Microorganisms (GCM) 10K type strain sequencing project: providing services to taxonomists for standard genome sequencing and annotation.</title>
        <authorList>
            <consortium name="The Broad Institute Genomics Platform"/>
            <consortium name="The Broad Institute Genome Sequencing Center for Infectious Disease"/>
            <person name="Wu L."/>
            <person name="Ma J."/>
        </authorList>
    </citation>
    <scope>NUCLEOTIDE SEQUENCE [LARGE SCALE GENOMIC DNA]</scope>
    <source>
        <strain evidence="2">CECT 8064</strain>
    </source>
</reference>
<comment type="caution">
    <text evidence="1">The sequence shown here is derived from an EMBL/GenBank/DDBJ whole genome shotgun (WGS) entry which is preliminary data.</text>
</comment>
<accession>A0ABV9BMR4</accession>
<sequence>MPGLIVVTLCYAVLCAVSPFGACRKCDGWGFAVWQGRKGRIVRGRECRRCEGHGMRLRLGRRLYNAVVHLHRDGNR</sequence>
<dbReference type="RefSeq" id="WP_189455984.1">
    <property type="nucleotide sequence ID" value="NZ_JBHSFS010000009.1"/>
</dbReference>
<dbReference type="EMBL" id="JBHSFS010000009">
    <property type="protein sequence ID" value="MFC4515387.1"/>
    <property type="molecule type" value="Genomic_DNA"/>
</dbReference>
<proteinExistence type="predicted"/>
<evidence type="ECO:0000313" key="1">
    <source>
        <dbReference type="EMBL" id="MFC4515387.1"/>
    </source>
</evidence>
<evidence type="ECO:0000313" key="2">
    <source>
        <dbReference type="Proteomes" id="UP001595990"/>
    </source>
</evidence>
<protein>
    <submittedName>
        <fullName evidence="1">Uncharacterized protein</fullName>
    </submittedName>
</protein>
<name>A0ABV9BMR4_9ACTN</name>
<organism evidence="1 2">
    <name type="scientific">Streptomyces ehimensis</name>
    <dbReference type="NCBI Taxonomy" id="68195"/>
    <lineage>
        <taxon>Bacteria</taxon>
        <taxon>Bacillati</taxon>
        <taxon>Actinomycetota</taxon>
        <taxon>Actinomycetes</taxon>
        <taxon>Kitasatosporales</taxon>
        <taxon>Streptomycetaceae</taxon>
        <taxon>Streptomyces</taxon>
    </lineage>
</organism>
<dbReference type="Proteomes" id="UP001595990">
    <property type="component" value="Unassembled WGS sequence"/>
</dbReference>